<dbReference type="RefSeq" id="WP_311689169.1">
    <property type="nucleotide sequence ID" value="NZ_JAVRHL010000001.1"/>
</dbReference>
<dbReference type="Proteomes" id="UP001265259">
    <property type="component" value="Unassembled WGS sequence"/>
</dbReference>
<organism evidence="5 6">
    <name type="scientific">Tropicimonas omnivorans</name>
    <dbReference type="NCBI Taxonomy" id="3075590"/>
    <lineage>
        <taxon>Bacteria</taxon>
        <taxon>Pseudomonadati</taxon>
        <taxon>Pseudomonadota</taxon>
        <taxon>Alphaproteobacteria</taxon>
        <taxon>Rhodobacterales</taxon>
        <taxon>Roseobacteraceae</taxon>
        <taxon>Tropicimonas</taxon>
    </lineage>
</organism>
<feature type="domain" description="MobA-like NTP transferase" evidence="4">
    <location>
        <begin position="10"/>
        <end position="130"/>
    </location>
</feature>
<keyword evidence="2" id="KW-0548">Nucleotidyltransferase</keyword>
<accession>A0ABU3DCT2</accession>
<keyword evidence="3" id="KW-0460">Magnesium</keyword>
<evidence type="ECO:0000256" key="1">
    <source>
        <dbReference type="ARBA" id="ARBA00022679"/>
    </source>
</evidence>
<dbReference type="Pfam" id="PF12804">
    <property type="entry name" value="NTP_transf_3"/>
    <property type="match status" value="1"/>
</dbReference>
<evidence type="ECO:0000259" key="4">
    <source>
        <dbReference type="Pfam" id="PF12804"/>
    </source>
</evidence>
<evidence type="ECO:0000256" key="3">
    <source>
        <dbReference type="ARBA" id="ARBA00022842"/>
    </source>
</evidence>
<dbReference type="PANTHER" id="PTHR43584:SF8">
    <property type="entry name" value="N-ACETYLMURAMATE ALPHA-1-PHOSPHATE URIDYLYLTRANSFERASE"/>
    <property type="match status" value="1"/>
</dbReference>
<name>A0ABU3DCT2_9RHOB</name>
<evidence type="ECO:0000313" key="6">
    <source>
        <dbReference type="Proteomes" id="UP001265259"/>
    </source>
</evidence>
<dbReference type="Gene3D" id="3.90.550.10">
    <property type="entry name" value="Spore Coat Polysaccharide Biosynthesis Protein SpsA, Chain A"/>
    <property type="match status" value="1"/>
</dbReference>
<evidence type="ECO:0000313" key="5">
    <source>
        <dbReference type="EMBL" id="MDT0681465.1"/>
    </source>
</evidence>
<dbReference type="PANTHER" id="PTHR43584">
    <property type="entry name" value="NUCLEOTIDYL TRANSFERASE"/>
    <property type="match status" value="1"/>
</dbReference>
<keyword evidence="1" id="KW-0808">Transferase</keyword>
<dbReference type="EMBL" id="JAVRHL010000001">
    <property type="protein sequence ID" value="MDT0681465.1"/>
    <property type="molecule type" value="Genomic_DNA"/>
</dbReference>
<reference evidence="5 6" key="1">
    <citation type="submission" date="2023-09" db="EMBL/GenBank/DDBJ databases">
        <authorList>
            <person name="Rey-Velasco X."/>
        </authorList>
    </citation>
    <scope>NUCLEOTIDE SEQUENCE [LARGE SCALE GENOMIC DNA]</scope>
    <source>
        <strain evidence="5 6">F158</strain>
    </source>
</reference>
<evidence type="ECO:0000256" key="2">
    <source>
        <dbReference type="ARBA" id="ARBA00022695"/>
    </source>
</evidence>
<dbReference type="InterPro" id="IPR029044">
    <property type="entry name" value="Nucleotide-diphossugar_trans"/>
</dbReference>
<comment type="caution">
    <text evidence="5">The sequence shown here is derived from an EMBL/GenBank/DDBJ whole genome shotgun (WGS) entry which is preliminary data.</text>
</comment>
<dbReference type="CDD" id="cd06422">
    <property type="entry name" value="NTP_transferase_like_1"/>
    <property type="match status" value="1"/>
</dbReference>
<gene>
    <name evidence="5" type="ORF">RM543_02115</name>
</gene>
<proteinExistence type="predicted"/>
<keyword evidence="6" id="KW-1185">Reference proteome</keyword>
<dbReference type="SUPFAM" id="SSF53448">
    <property type="entry name" value="Nucleotide-diphospho-sugar transferases"/>
    <property type="match status" value="1"/>
</dbReference>
<dbReference type="InterPro" id="IPR025877">
    <property type="entry name" value="MobA-like_NTP_Trfase"/>
</dbReference>
<sequence>MRHDTFPLMLFAAGRGTRMKALTKNRPKPLIEVAGRSLLSHALGLGQAAGAAPIVANAHYLGQQIEDALAGEGVAISREEVLLDTGGGLRAARPLLGEGPVWTLNSDAIWTGPNPLQALAAAWDPGRMDALLLLVPPGQAEGTSSAGDFALGADGRLSRGPGYIYTGAQILRPDGLSAIGEDVFSLNVLWDRIAAEGRLYGIVFPGGWCDVGRPEGIALAEAMLERADA</sequence>
<dbReference type="InterPro" id="IPR050065">
    <property type="entry name" value="GlmU-like"/>
</dbReference>
<protein>
    <submittedName>
        <fullName evidence="5">Nucleotidyltransferase family protein</fullName>
    </submittedName>
</protein>